<gene>
    <name evidence="2" type="ORF">ATJ97_1996</name>
</gene>
<dbReference type="EMBL" id="PDJI01000004">
    <property type="protein sequence ID" value="PFG39490.1"/>
    <property type="molecule type" value="Genomic_DNA"/>
</dbReference>
<comment type="caution">
    <text evidence="2">The sequence shown here is derived from an EMBL/GenBank/DDBJ whole genome shotgun (WGS) entry which is preliminary data.</text>
</comment>
<organism evidence="2 3">
    <name type="scientific">Georgenia soli</name>
    <dbReference type="NCBI Taxonomy" id="638953"/>
    <lineage>
        <taxon>Bacteria</taxon>
        <taxon>Bacillati</taxon>
        <taxon>Actinomycetota</taxon>
        <taxon>Actinomycetes</taxon>
        <taxon>Micrococcales</taxon>
        <taxon>Bogoriellaceae</taxon>
        <taxon>Georgenia</taxon>
    </lineage>
</organism>
<feature type="region of interest" description="Disordered" evidence="1">
    <location>
        <begin position="1"/>
        <end position="28"/>
    </location>
</feature>
<evidence type="ECO:0000256" key="1">
    <source>
        <dbReference type="SAM" id="MobiDB-lite"/>
    </source>
</evidence>
<name>A0A2A9EMN0_9MICO</name>
<protein>
    <submittedName>
        <fullName evidence="2">Uncharacterized protein</fullName>
    </submittedName>
</protein>
<evidence type="ECO:0000313" key="3">
    <source>
        <dbReference type="Proteomes" id="UP000222106"/>
    </source>
</evidence>
<evidence type="ECO:0000313" key="2">
    <source>
        <dbReference type="EMBL" id="PFG39490.1"/>
    </source>
</evidence>
<reference evidence="2 3" key="1">
    <citation type="submission" date="2017-10" db="EMBL/GenBank/DDBJ databases">
        <title>Sequencing the genomes of 1000 actinobacteria strains.</title>
        <authorList>
            <person name="Klenk H.-P."/>
        </authorList>
    </citation>
    <scope>NUCLEOTIDE SEQUENCE [LARGE SCALE GENOMIC DNA]</scope>
    <source>
        <strain evidence="2 3">DSM 21838</strain>
    </source>
</reference>
<sequence>MQTTISAPSWADPAQITDPADRAAGMRRSPIRAERFGTGQVRTVIVDDGDGPRLHLDARTEDGLTLEQATALVEFLAEQLEMLREAAAE</sequence>
<dbReference type="RefSeq" id="WP_098483591.1">
    <property type="nucleotide sequence ID" value="NZ_PDJI01000004.1"/>
</dbReference>
<keyword evidence="3" id="KW-1185">Reference proteome</keyword>
<dbReference type="Proteomes" id="UP000222106">
    <property type="component" value="Unassembled WGS sequence"/>
</dbReference>
<dbReference type="AlphaFoldDB" id="A0A2A9EMN0"/>
<dbReference type="OrthoDB" id="9776657at2"/>
<proteinExistence type="predicted"/>
<accession>A0A2A9EMN0</accession>